<dbReference type="InterPro" id="IPR035093">
    <property type="entry name" value="RelE/ParE_toxin_dom_sf"/>
</dbReference>
<dbReference type="Proteomes" id="UP000037800">
    <property type="component" value="Unassembled WGS sequence"/>
</dbReference>
<reference evidence="2 3" key="1">
    <citation type="submission" date="2014-06" db="EMBL/GenBank/DDBJ databases">
        <title>Helicobacter pullorum isolates in fresh chicken meat - phenotypic and genotypic features.</title>
        <authorList>
            <person name="Borges V."/>
            <person name="Santos A."/>
            <person name="Correia C.B."/>
            <person name="Saraiva M."/>
            <person name="Menard A."/>
            <person name="Vieira L."/>
            <person name="Sampaio D.A."/>
            <person name="Gomes J.P."/>
            <person name="Oleastro M."/>
        </authorList>
    </citation>
    <scope>NUCLEOTIDE SEQUENCE [LARGE SCALE GENOMIC DNA]</scope>
    <source>
        <strain evidence="2 3">229336/12</strain>
    </source>
</reference>
<dbReference type="InterPro" id="IPR007712">
    <property type="entry name" value="RelE/ParE_toxin"/>
</dbReference>
<dbReference type="AlphaFoldDB" id="A0AAW3J6N5"/>
<proteinExistence type="predicted"/>
<evidence type="ECO:0000256" key="1">
    <source>
        <dbReference type="ARBA" id="ARBA00022649"/>
    </source>
</evidence>
<dbReference type="RefSeq" id="WP_060662514.1">
    <property type="nucleotide sequence ID" value="NZ_JNUR01000005.1"/>
</dbReference>
<protein>
    <submittedName>
        <fullName evidence="2">Plasmid stabilization protein</fullName>
    </submittedName>
</protein>
<dbReference type="Gene3D" id="3.30.2310.20">
    <property type="entry name" value="RelE-like"/>
    <property type="match status" value="1"/>
</dbReference>
<accession>A0AAW3J6N5</accession>
<evidence type="ECO:0000313" key="3">
    <source>
        <dbReference type="Proteomes" id="UP000037800"/>
    </source>
</evidence>
<dbReference type="Pfam" id="PF05016">
    <property type="entry name" value="ParE_toxin"/>
    <property type="match status" value="1"/>
</dbReference>
<gene>
    <name evidence="2" type="ORF">HPU229336_07145</name>
</gene>
<organism evidence="2 3">
    <name type="scientific">Helicobacter pullorum</name>
    <dbReference type="NCBI Taxonomy" id="35818"/>
    <lineage>
        <taxon>Bacteria</taxon>
        <taxon>Pseudomonadati</taxon>
        <taxon>Campylobacterota</taxon>
        <taxon>Epsilonproteobacteria</taxon>
        <taxon>Campylobacterales</taxon>
        <taxon>Helicobacteraceae</taxon>
        <taxon>Helicobacter</taxon>
    </lineage>
</organism>
<evidence type="ECO:0000313" key="2">
    <source>
        <dbReference type="EMBL" id="KPH51407.1"/>
    </source>
</evidence>
<comment type="caution">
    <text evidence="2">The sequence shown here is derived from an EMBL/GenBank/DDBJ whole genome shotgun (WGS) entry which is preliminary data.</text>
</comment>
<name>A0AAW3J6N5_9HELI</name>
<dbReference type="EMBL" id="JNUR01000005">
    <property type="protein sequence ID" value="KPH51407.1"/>
    <property type="molecule type" value="Genomic_DNA"/>
</dbReference>
<keyword evidence="1" id="KW-1277">Toxin-antitoxin system</keyword>
<sequence>MVIRYSDEFLNDLKNIADYISLDSKDRAFAFIQQVKTQIHKIPIMPYRYRKNKTINKENIRDLIFKGYIIPFSINDDSIEILAIFKHNLTIYSKKANKD</sequence>